<dbReference type="RefSeq" id="WP_221200089.1">
    <property type="nucleotide sequence ID" value="NZ_JACHWR010000003.1"/>
</dbReference>
<dbReference type="SUPFAM" id="SSF55973">
    <property type="entry name" value="S-adenosylmethionine synthetase"/>
    <property type="match status" value="1"/>
</dbReference>
<gene>
    <name evidence="2" type="ORF">FHU40_004245</name>
</gene>
<organism evidence="2 3">
    <name type="scientific">Nocardioides soli</name>
    <dbReference type="NCBI Taxonomy" id="1036020"/>
    <lineage>
        <taxon>Bacteria</taxon>
        <taxon>Bacillati</taxon>
        <taxon>Actinomycetota</taxon>
        <taxon>Actinomycetes</taxon>
        <taxon>Propionibacteriales</taxon>
        <taxon>Nocardioidaceae</taxon>
        <taxon>Nocardioides</taxon>
    </lineage>
</organism>
<evidence type="ECO:0000256" key="1">
    <source>
        <dbReference type="ARBA" id="ARBA00022723"/>
    </source>
</evidence>
<dbReference type="AlphaFoldDB" id="A0A7W4VZ07"/>
<sequence length="53" mass="5520">MTGRLFTSESVTEGHPDNEAVVLGADGSAVEVPRGSKSALAHVIWDQVAARLS</sequence>
<evidence type="ECO:0000313" key="3">
    <source>
        <dbReference type="Proteomes" id="UP000589626"/>
    </source>
</evidence>
<name>A0A7W4VZ07_9ACTN</name>
<keyword evidence="1" id="KW-0479">Metal-binding</keyword>
<keyword evidence="3" id="KW-1185">Reference proteome</keyword>
<dbReference type="Proteomes" id="UP000589626">
    <property type="component" value="Unassembled WGS sequence"/>
</dbReference>
<comment type="caution">
    <text evidence="2">The sequence shown here is derived from an EMBL/GenBank/DDBJ whole genome shotgun (WGS) entry which is preliminary data.</text>
</comment>
<protein>
    <submittedName>
        <fullName evidence="2">Phosphopantothenoylcysteine synthetase/decarboxylase</fullName>
    </submittedName>
</protein>
<dbReference type="GO" id="GO:0006556">
    <property type="term" value="P:S-adenosylmethionine biosynthetic process"/>
    <property type="evidence" value="ECO:0007669"/>
    <property type="project" value="InterPro"/>
</dbReference>
<dbReference type="InterPro" id="IPR022636">
    <property type="entry name" value="S-AdoMet_synthetase_sfam"/>
</dbReference>
<evidence type="ECO:0000313" key="2">
    <source>
        <dbReference type="EMBL" id="MBB3044408.1"/>
    </source>
</evidence>
<dbReference type="EMBL" id="JACHWR010000003">
    <property type="protein sequence ID" value="MBB3044408.1"/>
    <property type="molecule type" value="Genomic_DNA"/>
</dbReference>
<reference evidence="2 3" key="1">
    <citation type="submission" date="2020-08" db="EMBL/GenBank/DDBJ databases">
        <title>Sequencing the genomes of 1000 actinobacteria strains.</title>
        <authorList>
            <person name="Klenk H.-P."/>
        </authorList>
    </citation>
    <scope>NUCLEOTIDE SEQUENCE [LARGE SCALE GENOMIC DNA]</scope>
    <source>
        <strain evidence="2 3">DSM 105498</strain>
    </source>
</reference>
<accession>A0A7W4VZ07</accession>
<dbReference type="GO" id="GO:0004478">
    <property type="term" value="F:methionine adenosyltransferase activity"/>
    <property type="evidence" value="ECO:0007669"/>
    <property type="project" value="InterPro"/>
</dbReference>
<dbReference type="GO" id="GO:0046872">
    <property type="term" value="F:metal ion binding"/>
    <property type="evidence" value="ECO:0007669"/>
    <property type="project" value="UniProtKB-KW"/>
</dbReference>
<proteinExistence type="predicted"/>